<organism evidence="2 3">
    <name type="scientific">Candidatus Clostridium eludens</name>
    <dbReference type="NCBI Taxonomy" id="3381663"/>
    <lineage>
        <taxon>Bacteria</taxon>
        <taxon>Bacillati</taxon>
        <taxon>Bacillota</taxon>
        <taxon>Clostridia</taxon>
        <taxon>Eubacteriales</taxon>
        <taxon>Clostridiaceae</taxon>
        <taxon>Clostridium</taxon>
    </lineage>
</organism>
<dbReference type="SMART" id="SM00882">
    <property type="entry name" value="CoA_trans"/>
    <property type="match status" value="1"/>
</dbReference>
<dbReference type="Proteomes" id="UP001623660">
    <property type="component" value="Unassembled WGS sequence"/>
</dbReference>
<dbReference type="InterPro" id="IPR037171">
    <property type="entry name" value="NagB/RpiA_transferase-like"/>
</dbReference>
<dbReference type="InterPro" id="IPR004165">
    <property type="entry name" value="CoA_trans_fam_I"/>
</dbReference>
<dbReference type="GO" id="GO:0016740">
    <property type="term" value="F:transferase activity"/>
    <property type="evidence" value="ECO:0007669"/>
    <property type="project" value="UniProtKB-KW"/>
</dbReference>
<name>A0ABW8SNL2_9CLOT</name>
<dbReference type="EMBL" id="JBJHZX010000035">
    <property type="protein sequence ID" value="MFL0197667.1"/>
    <property type="molecule type" value="Genomic_DNA"/>
</dbReference>
<proteinExistence type="predicted"/>
<sequence length="240" mass="26398">MKMSEILEIKEAIKKYVKNGSSVMFGGFLGSNTPLMAVDKLVELQISELTLISSTNSFPGGGFDIGLLFDHGLVKKFIGSHIGTNPTAVKQYIEDKLEVEYYPLGTFIEKVRCAAAGLGGILTPVGVGTLIEKGKRIIKVEGKEYLLETPLKADIAIIKAQKSDKMGNLVYRGTPNASPIMAAAADITIAEVEEIVETGEISPEEIQTPGIFINAICVGYSYEQYQYKMRQMWNRIYKFK</sequence>
<dbReference type="NCBIfam" id="TIGR02429">
    <property type="entry name" value="pcaI_scoA_fam"/>
    <property type="match status" value="1"/>
</dbReference>
<evidence type="ECO:0000313" key="2">
    <source>
        <dbReference type="EMBL" id="MFL0197667.1"/>
    </source>
</evidence>
<dbReference type="Pfam" id="PF01144">
    <property type="entry name" value="CoA_trans"/>
    <property type="match status" value="1"/>
</dbReference>
<keyword evidence="1 2" id="KW-0808">Transferase</keyword>
<dbReference type="PANTHER" id="PTHR13707">
    <property type="entry name" value="KETOACID-COENZYME A TRANSFERASE"/>
    <property type="match status" value="1"/>
</dbReference>
<dbReference type="RefSeq" id="WP_406793772.1">
    <property type="nucleotide sequence ID" value="NZ_JBJHZX010000035.1"/>
</dbReference>
<protein>
    <submittedName>
        <fullName evidence="2">CoA transferase subunit A</fullName>
    </submittedName>
</protein>
<dbReference type="SUPFAM" id="SSF100950">
    <property type="entry name" value="NagB/RpiA/CoA transferase-like"/>
    <property type="match status" value="1"/>
</dbReference>
<gene>
    <name evidence="2" type="ORF">ACJDU8_19155</name>
</gene>
<accession>A0ABW8SNL2</accession>
<dbReference type="Gene3D" id="3.40.1080.10">
    <property type="entry name" value="Glutaconate Coenzyme A-transferase"/>
    <property type="match status" value="1"/>
</dbReference>
<evidence type="ECO:0000313" key="3">
    <source>
        <dbReference type="Proteomes" id="UP001623660"/>
    </source>
</evidence>
<dbReference type="PANTHER" id="PTHR13707:SF60">
    <property type="entry name" value="ACETATE COA-TRANSFERASE SUBUNIT ALPHA"/>
    <property type="match status" value="1"/>
</dbReference>
<keyword evidence="3" id="KW-1185">Reference proteome</keyword>
<comment type="caution">
    <text evidence="2">The sequence shown here is derived from an EMBL/GenBank/DDBJ whole genome shotgun (WGS) entry which is preliminary data.</text>
</comment>
<evidence type="ECO:0000256" key="1">
    <source>
        <dbReference type="ARBA" id="ARBA00022679"/>
    </source>
</evidence>
<reference evidence="2 3" key="1">
    <citation type="submission" date="2024-11" db="EMBL/GenBank/DDBJ databases">
        <authorList>
            <person name="Heng Y.C."/>
            <person name="Lim A.C.H."/>
            <person name="Lee J.K.Y."/>
            <person name="Kittelmann S."/>
        </authorList>
    </citation>
    <scope>NUCLEOTIDE SEQUENCE [LARGE SCALE GENOMIC DNA]</scope>
    <source>
        <strain evidence="2 3">WILCCON 0269</strain>
    </source>
</reference>
<dbReference type="InterPro" id="IPR012792">
    <property type="entry name" value="3-oxoacid_CoA-transf_A"/>
</dbReference>